<reference evidence="2 3" key="1">
    <citation type="submission" date="2020-07" db="EMBL/GenBank/DDBJ databases">
        <title>Sequencing the genomes of 1000 actinobacteria strains.</title>
        <authorList>
            <person name="Klenk H.-P."/>
        </authorList>
    </citation>
    <scope>NUCLEOTIDE SEQUENCE [LARGE SCALE GENOMIC DNA]</scope>
    <source>
        <strain evidence="2 3">DSM 40398</strain>
    </source>
</reference>
<comment type="caution">
    <text evidence="2">The sequence shown here is derived from an EMBL/GenBank/DDBJ whole genome shotgun (WGS) entry which is preliminary data.</text>
</comment>
<protein>
    <submittedName>
        <fullName evidence="2">PHD/YefM family antitoxin component YafN of YafNO toxin-antitoxin module</fullName>
    </submittedName>
</protein>
<evidence type="ECO:0000313" key="2">
    <source>
        <dbReference type="EMBL" id="NYD46298.1"/>
    </source>
</evidence>
<dbReference type="InterPro" id="IPR036165">
    <property type="entry name" value="YefM-like_sf"/>
</dbReference>
<accession>A0A7Y9JF67</accession>
<dbReference type="RefSeq" id="WP_179843583.1">
    <property type="nucleotide sequence ID" value="NZ_JACCBA010000001.1"/>
</dbReference>
<dbReference type="EMBL" id="JACCBA010000001">
    <property type="protein sequence ID" value="NYD46298.1"/>
    <property type="molecule type" value="Genomic_DNA"/>
</dbReference>
<dbReference type="SUPFAM" id="SSF143120">
    <property type="entry name" value="YefM-like"/>
    <property type="match status" value="1"/>
</dbReference>
<comment type="similarity">
    <text evidence="1">Belongs to the phD/YefM antitoxin family.</text>
</comment>
<dbReference type="AlphaFoldDB" id="A0A7Y9JF67"/>
<dbReference type="Gene3D" id="6.10.250.330">
    <property type="match status" value="1"/>
</dbReference>
<sequence length="57" mass="6136">MIDPHPGKEPLVIKAPDGGESLTETAYLVKSPENARRLLASVNRLERGGGVERPLAE</sequence>
<gene>
    <name evidence="2" type="ORF">BJY14_002281</name>
</gene>
<keyword evidence="3" id="KW-1185">Reference proteome</keyword>
<proteinExistence type="inferred from homology"/>
<organism evidence="2 3">
    <name type="scientific">Actinomadura luteofluorescens</name>
    <dbReference type="NCBI Taxonomy" id="46163"/>
    <lineage>
        <taxon>Bacteria</taxon>
        <taxon>Bacillati</taxon>
        <taxon>Actinomycetota</taxon>
        <taxon>Actinomycetes</taxon>
        <taxon>Streptosporangiales</taxon>
        <taxon>Thermomonosporaceae</taxon>
        <taxon>Actinomadura</taxon>
    </lineage>
</organism>
<evidence type="ECO:0000313" key="3">
    <source>
        <dbReference type="Proteomes" id="UP000529783"/>
    </source>
</evidence>
<evidence type="ECO:0000256" key="1">
    <source>
        <dbReference type="ARBA" id="ARBA00009981"/>
    </source>
</evidence>
<dbReference type="Proteomes" id="UP000529783">
    <property type="component" value="Unassembled WGS sequence"/>
</dbReference>
<name>A0A7Y9JF67_9ACTN</name>